<sequence>MNNQSRVSELNFPLSPNVKPARTT</sequence>
<dbReference type="EMBL" id="GGEC01083677">
    <property type="protein sequence ID" value="MBX64161.1"/>
    <property type="molecule type" value="Transcribed_RNA"/>
</dbReference>
<feature type="region of interest" description="Disordered" evidence="1">
    <location>
        <begin position="1"/>
        <end position="24"/>
    </location>
</feature>
<reference evidence="2" key="1">
    <citation type="submission" date="2018-02" db="EMBL/GenBank/DDBJ databases">
        <title>Rhizophora mucronata_Transcriptome.</title>
        <authorList>
            <person name="Meera S.P."/>
            <person name="Sreeshan A."/>
            <person name="Augustine A."/>
        </authorList>
    </citation>
    <scope>NUCLEOTIDE SEQUENCE</scope>
    <source>
        <tissue evidence="2">Leaf</tissue>
    </source>
</reference>
<evidence type="ECO:0000256" key="1">
    <source>
        <dbReference type="SAM" id="MobiDB-lite"/>
    </source>
</evidence>
<proteinExistence type="predicted"/>
<organism evidence="2">
    <name type="scientific">Rhizophora mucronata</name>
    <name type="common">Asiatic mangrove</name>
    <dbReference type="NCBI Taxonomy" id="61149"/>
    <lineage>
        <taxon>Eukaryota</taxon>
        <taxon>Viridiplantae</taxon>
        <taxon>Streptophyta</taxon>
        <taxon>Embryophyta</taxon>
        <taxon>Tracheophyta</taxon>
        <taxon>Spermatophyta</taxon>
        <taxon>Magnoliopsida</taxon>
        <taxon>eudicotyledons</taxon>
        <taxon>Gunneridae</taxon>
        <taxon>Pentapetalae</taxon>
        <taxon>rosids</taxon>
        <taxon>fabids</taxon>
        <taxon>Malpighiales</taxon>
        <taxon>Rhizophoraceae</taxon>
        <taxon>Rhizophora</taxon>
    </lineage>
</organism>
<name>A0A2P2QAZ6_RHIMU</name>
<accession>A0A2P2QAZ6</accession>
<dbReference type="AlphaFoldDB" id="A0A2P2QAZ6"/>
<protein>
    <submittedName>
        <fullName evidence="2">Uncharacterized protein</fullName>
    </submittedName>
</protein>
<evidence type="ECO:0000313" key="2">
    <source>
        <dbReference type="EMBL" id="MBX64161.1"/>
    </source>
</evidence>